<comment type="caution">
    <text evidence="1">The sequence shown here is derived from an EMBL/GenBank/DDBJ whole genome shotgun (WGS) entry which is preliminary data.</text>
</comment>
<dbReference type="OrthoDB" id="2289258at2"/>
<sequence length="247" mass="28311">MPANYNQKFKDAFEGFENYYVIIGGTAASFILDSRGLESRTTKDYDMVIVKKDRLFFRILETFLEEGSYRPHLTDNEQLYRFTTDEIDYPKMIELFSKEPFPLSGHGRITPLPFDDGMSMSALLLDTDYYDLLIEGSELVNGYSVLTDKNLIIFKAKAWLDLKGRKEKGEQVGSKNIKKHLNDIARLIGALSDTEKPKIPVPIQKDLNKFLAELSLDSIPTQATLTKQEIFDRLHELLSETPNNNKK</sequence>
<evidence type="ECO:0000313" key="2">
    <source>
        <dbReference type="Proteomes" id="UP000019254"/>
    </source>
</evidence>
<dbReference type="Proteomes" id="UP000019254">
    <property type="component" value="Unassembled WGS sequence"/>
</dbReference>
<protein>
    <recommendedName>
        <fullName evidence="3">Nucleotidyl transferase AbiEii/AbiGii toxin family protein</fullName>
    </recommendedName>
</protein>
<dbReference type="RefSeq" id="WP_036076483.1">
    <property type="nucleotide sequence ID" value="NZ_AODE01000001.1"/>
</dbReference>
<reference evidence="1 2" key="1">
    <citation type="journal article" date="2014" name="Int. J. Syst. Evol. Microbiol.">
        <title>Listeria floridensis sp. nov., Listeria aquatica sp. nov., Listeria cornellensis sp. nov., Listeria riparia sp. nov. and Listeria grandensis sp. nov., from agricultural and natural environments.</title>
        <authorList>
            <person name="den Bakker H.C."/>
            <person name="Warchocki S."/>
            <person name="Wright E.M."/>
            <person name="Allred A.F."/>
            <person name="Ahlstrom C."/>
            <person name="Manuel C.S."/>
            <person name="Stasiewicz M.J."/>
            <person name="Burrell A."/>
            <person name="Roof S."/>
            <person name="Strawn L."/>
            <person name="Fortes E.D."/>
            <person name="Nightingale K.K."/>
            <person name="Kephart D."/>
            <person name="Wiedmann M."/>
        </authorList>
    </citation>
    <scope>NUCLEOTIDE SEQUENCE [LARGE SCALE GENOMIC DNA]</scope>
    <source>
        <strain evidence="2">FSL F6-969</strain>
    </source>
</reference>
<dbReference type="AlphaFoldDB" id="W7C7U8"/>
<dbReference type="STRING" id="1265820.PCORN_00115"/>
<name>W7C7U8_9LIST</name>
<accession>W7C7U8</accession>
<dbReference type="PATRIC" id="fig|1265820.5.peg.21"/>
<gene>
    <name evidence="1" type="ORF">PCORN_00115</name>
</gene>
<proteinExistence type="predicted"/>
<dbReference type="EMBL" id="AODE01000001">
    <property type="protein sequence ID" value="EUJ33097.1"/>
    <property type="molecule type" value="Genomic_DNA"/>
</dbReference>
<keyword evidence="2" id="KW-1185">Reference proteome</keyword>
<evidence type="ECO:0000313" key="1">
    <source>
        <dbReference type="EMBL" id="EUJ33097.1"/>
    </source>
</evidence>
<organism evidence="1 2">
    <name type="scientific">Listeria cornellensis FSL F6-0969</name>
    <dbReference type="NCBI Taxonomy" id="1265820"/>
    <lineage>
        <taxon>Bacteria</taxon>
        <taxon>Bacillati</taxon>
        <taxon>Bacillota</taxon>
        <taxon>Bacilli</taxon>
        <taxon>Bacillales</taxon>
        <taxon>Listeriaceae</taxon>
        <taxon>Listeria</taxon>
    </lineage>
</organism>
<evidence type="ECO:0008006" key="3">
    <source>
        <dbReference type="Google" id="ProtNLM"/>
    </source>
</evidence>